<dbReference type="EMBL" id="NBSK02000004">
    <property type="protein sequence ID" value="KAJ0214220.1"/>
    <property type="molecule type" value="Genomic_DNA"/>
</dbReference>
<dbReference type="Proteomes" id="UP000235145">
    <property type="component" value="Unassembled WGS sequence"/>
</dbReference>
<dbReference type="Pfam" id="PF03108">
    <property type="entry name" value="DBD_Tnp_Mut"/>
    <property type="match status" value="1"/>
</dbReference>
<protein>
    <recommendedName>
        <fullName evidence="1">Transposase MuDR plant domain-containing protein</fullName>
    </recommendedName>
</protein>
<name>A0A9R1VX42_LACSA</name>
<dbReference type="InterPro" id="IPR004332">
    <property type="entry name" value="Transposase_MuDR"/>
</dbReference>
<feature type="domain" description="Transposase MuDR plant" evidence="1">
    <location>
        <begin position="73"/>
        <end position="126"/>
    </location>
</feature>
<sequence length="129" mass="15244">MFIVGLEDEINGEYCAPLNKTKDDEFLNKLCLEGGEEKNVKTQMDNVEELDKDVLKEHHIFNPQVHWKKEVPVLGMRFENPKWLKCVLCNYVVKNGYQLWFEKNDNKRLLVLCCKVACTFRLWASWMST</sequence>
<dbReference type="AlphaFoldDB" id="A0A9R1VX42"/>
<keyword evidence="3" id="KW-1185">Reference proteome</keyword>
<evidence type="ECO:0000313" key="2">
    <source>
        <dbReference type="EMBL" id="KAJ0214220.1"/>
    </source>
</evidence>
<evidence type="ECO:0000259" key="1">
    <source>
        <dbReference type="Pfam" id="PF03108"/>
    </source>
</evidence>
<comment type="caution">
    <text evidence="2">The sequence shown here is derived from an EMBL/GenBank/DDBJ whole genome shotgun (WGS) entry which is preliminary data.</text>
</comment>
<reference evidence="2 3" key="1">
    <citation type="journal article" date="2017" name="Nat. Commun.">
        <title>Genome assembly with in vitro proximity ligation data and whole-genome triplication in lettuce.</title>
        <authorList>
            <person name="Reyes-Chin-Wo S."/>
            <person name="Wang Z."/>
            <person name="Yang X."/>
            <person name="Kozik A."/>
            <person name="Arikit S."/>
            <person name="Song C."/>
            <person name="Xia L."/>
            <person name="Froenicke L."/>
            <person name="Lavelle D.O."/>
            <person name="Truco M.J."/>
            <person name="Xia R."/>
            <person name="Zhu S."/>
            <person name="Xu C."/>
            <person name="Xu H."/>
            <person name="Xu X."/>
            <person name="Cox K."/>
            <person name="Korf I."/>
            <person name="Meyers B.C."/>
            <person name="Michelmore R.W."/>
        </authorList>
    </citation>
    <scope>NUCLEOTIDE SEQUENCE [LARGE SCALE GENOMIC DNA]</scope>
    <source>
        <strain evidence="3">cv. Salinas</strain>
        <tissue evidence="2">Seedlings</tissue>
    </source>
</reference>
<proteinExistence type="predicted"/>
<organism evidence="2 3">
    <name type="scientific">Lactuca sativa</name>
    <name type="common">Garden lettuce</name>
    <dbReference type="NCBI Taxonomy" id="4236"/>
    <lineage>
        <taxon>Eukaryota</taxon>
        <taxon>Viridiplantae</taxon>
        <taxon>Streptophyta</taxon>
        <taxon>Embryophyta</taxon>
        <taxon>Tracheophyta</taxon>
        <taxon>Spermatophyta</taxon>
        <taxon>Magnoliopsida</taxon>
        <taxon>eudicotyledons</taxon>
        <taxon>Gunneridae</taxon>
        <taxon>Pentapetalae</taxon>
        <taxon>asterids</taxon>
        <taxon>campanulids</taxon>
        <taxon>Asterales</taxon>
        <taxon>Asteraceae</taxon>
        <taxon>Cichorioideae</taxon>
        <taxon>Cichorieae</taxon>
        <taxon>Lactucinae</taxon>
        <taxon>Lactuca</taxon>
    </lineage>
</organism>
<gene>
    <name evidence="2" type="ORF">LSAT_V11C400175170</name>
</gene>
<accession>A0A9R1VX42</accession>
<evidence type="ECO:0000313" key="3">
    <source>
        <dbReference type="Proteomes" id="UP000235145"/>
    </source>
</evidence>